<dbReference type="AlphaFoldDB" id="A0A1M5XXJ1"/>
<proteinExistence type="predicted"/>
<evidence type="ECO:0000313" key="2">
    <source>
        <dbReference type="Proteomes" id="UP000189796"/>
    </source>
</evidence>
<dbReference type="Proteomes" id="UP000189796">
    <property type="component" value="Chromosome I"/>
</dbReference>
<evidence type="ECO:0000313" key="1">
    <source>
        <dbReference type="EMBL" id="SHI04268.1"/>
    </source>
</evidence>
<dbReference type="EMBL" id="LT670817">
    <property type="protein sequence ID" value="SHI04268.1"/>
    <property type="molecule type" value="Genomic_DNA"/>
</dbReference>
<dbReference type="RefSeq" id="WP_079605847.1">
    <property type="nucleotide sequence ID" value="NZ_LT670817.1"/>
</dbReference>
<accession>A0A1M5XXJ1</accession>
<name>A0A1M5XXJ1_9BRAD</name>
<gene>
    <name evidence="1" type="ORF">SAMN05443248_7691</name>
</gene>
<organism evidence="1 2">
    <name type="scientific">Bradyrhizobium erythrophlei</name>
    <dbReference type="NCBI Taxonomy" id="1437360"/>
    <lineage>
        <taxon>Bacteria</taxon>
        <taxon>Pseudomonadati</taxon>
        <taxon>Pseudomonadota</taxon>
        <taxon>Alphaproteobacteria</taxon>
        <taxon>Hyphomicrobiales</taxon>
        <taxon>Nitrobacteraceae</taxon>
        <taxon>Bradyrhizobium</taxon>
    </lineage>
</organism>
<reference evidence="1 2" key="1">
    <citation type="submission" date="2016-11" db="EMBL/GenBank/DDBJ databases">
        <authorList>
            <person name="Jaros S."/>
            <person name="Januszkiewicz K."/>
            <person name="Wedrychowicz H."/>
        </authorList>
    </citation>
    <scope>NUCLEOTIDE SEQUENCE [LARGE SCALE GENOMIC DNA]</scope>
    <source>
        <strain evidence="1 2">GAS138</strain>
    </source>
</reference>
<protein>
    <submittedName>
        <fullName evidence="1">Bifunctional DNA primase/polymerase, N-terminal</fullName>
    </submittedName>
</protein>
<sequence length="193" mass="21470">MTRYRKPRAHIGSNDPARVKHWAKEFPDCNWAIEVDRSCITVVDLTQARKPPADHGLRPVTVTVTTGGTHQFYQNPHRDPINDEPEIMKAKVGPAGGDGDADAAWFWLNMNHTLRLRRATANERNIEKDITVTIVRMLGSGVRTREFWMVPESLVGYVLKYGEKCLVDDGSGIVMPGSCVDGEILAWSEDGGA</sequence>